<gene>
    <name evidence="1" type="ORF">D1825_03440</name>
</gene>
<keyword evidence="2" id="KW-1185">Reference proteome</keyword>
<comment type="caution">
    <text evidence="1">The sequence shown here is derived from an EMBL/GenBank/DDBJ whole genome shotgun (WGS) entry which is preliminary data.</text>
</comment>
<evidence type="ECO:0000313" key="2">
    <source>
        <dbReference type="Proteomes" id="UP000283374"/>
    </source>
</evidence>
<accession>A0A413RPT6</accession>
<sequence length="109" mass="11703">MSDGREWAASWASALDALELDVAWVEEALRAAHLPPADEVARLAAWVPPADLGPLPADLVVRAAALLDRQTHAARATVEAITRSRRHVAALDALRPHRGDVAVYVDTQA</sequence>
<dbReference type="EMBL" id="QWKP01000124">
    <property type="protein sequence ID" value="RHA44016.1"/>
    <property type="molecule type" value="Genomic_DNA"/>
</dbReference>
<name>A0A413RPT6_9CELL</name>
<reference evidence="1 2" key="1">
    <citation type="submission" date="2018-08" db="EMBL/GenBank/DDBJ databases">
        <title>Cellulomonas rhizosphaerae sp. nov., a novel actinomycete isolated from soil.</title>
        <authorList>
            <person name="Tian Y."/>
        </authorList>
    </citation>
    <scope>NUCLEOTIDE SEQUENCE [LARGE SCALE GENOMIC DNA]</scope>
    <source>
        <strain evidence="1 2">NEAU-TCZ24</strain>
    </source>
</reference>
<evidence type="ECO:0000313" key="1">
    <source>
        <dbReference type="EMBL" id="RHA44016.1"/>
    </source>
</evidence>
<organism evidence="1 2">
    <name type="scientific">Cellulomonas rhizosphaerae</name>
    <dbReference type="NCBI Taxonomy" id="2293719"/>
    <lineage>
        <taxon>Bacteria</taxon>
        <taxon>Bacillati</taxon>
        <taxon>Actinomycetota</taxon>
        <taxon>Actinomycetes</taxon>
        <taxon>Micrococcales</taxon>
        <taxon>Cellulomonadaceae</taxon>
        <taxon>Cellulomonas</taxon>
    </lineage>
</organism>
<dbReference type="AlphaFoldDB" id="A0A413RPT6"/>
<dbReference type="Proteomes" id="UP000283374">
    <property type="component" value="Unassembled WGS sequence"/>
</dbReference>
<proteinExistence type="predicted"/>
<dbReference type="OrthoDB" id="4943636at2"/>
<protein>
    <submittedName>
        <fullName evidence="1">Uncharacterized protein</fullName>
    </submittedName>
</protein>
<dbReference type="RefSeq" id="WP_118766073.1">
    <property type="nucleotide sequence ID" value="NZ_QWKP01000124.1"/>
</dbReference>